<name>A0AA41ZBS0_9SPHN</name>
<feature type="chain" id="PRO_5041310422" evidence="1">
    <location>
        <begin position="24"/>
        <end position="172"/>
    </location>
</feature>
<reference evidence="2" key="1">
    <citation type="submission" date="2022-06" db="EMBL/GenBank/DDBJ databases">
        <title>Sphingomonas sp. nov. isolated from rhizosphere soil of tomato.</title>
        <authorList>
            <person name="Dong H."/>
            <person name="Gao R."/>
        </authorList>
    </citation>
    <scope>NUCLEOTIDE SEQUENCE</scope>
    <source>
        <strain evidence="2">MMSM24</strain>
    </source>
</reference>
<sequence length="172" mass="18688">MKFTLTHALLLAAVPLAWTMGSAASGSQAAPASSPAVAVDESWPEAQFEIFKLAPGKQEAFIRRIARDDQVSAAGGFPPVQIYVHEDGADWDVLVYKPIRTTKPSAAQQAAMNAKRRELGMESGPAYFIALRELVASHTDTRTYGPISAGQWLSRLDRWRADHSRPASGQPE</sequence>
<keyword evidence="1" id="KW-0732">Signal</keyword>
<dbReference type="Proteomes" id="UP001165565">
    <property type="component" value="Unassembled WGS sequence"/>
</dbReference>
<dbReference type="AlphaFoldDB" id="A0AA41ZBS0"/>
<organism evidence="2 3">
    <name type="scientific">Sphingomonas lycopersici</name>
    <dbReference type="NCBI Taxonomy" id="2951807"/>
    <lineage>
        <taxon>Bacteria</taxon>
        <taxon>Pseudomonadati</taxon>
        <taxon>Pseudomonadota</taxon>
        <taxon>Alphaproteobacteria</taxon>
        <taxon>Sphingomonadales</taxon>
        <taxon>Sphingomonadaceae</taxon>
        <taxon>Sphingomonas</taxon>
    </lineage>
</organism>
<dbReference type="EMBL" id="JANFAV010000015">
    <property type="protein sequence ID" value="MCW6536723.1"/>
    <property type="molecule type" value="Genomic_DNA"/>
</dbReference>
<keyword evidence="3" id="KW-1185">Reference proteome</keyword>
<protein>
    <submittedName>
        <fullName evidence="2">Uncharacterized protein</fullName>
    </submittedName>
</protein>
<dbReference type="RefSeq" id="WP_265270412.1">
    <property type="nucleotide sequence ID" value="NZ_JANFAU010000004.1"/>
</dbReference>
<proteinExistence type="predicted"/>
<accession>A0AA41ZBS0</accession>
<gene>
    <name evidence="2" type="ORF">NEE01_18250</name>
</gene>
<evidence type="ECO:0000313" key="2">
    <source>
        <dbReference type="EMBL" id="MCW6536723.1"/>
    </source>
</evidence>
<comment type="caution">
    <text evidence="2">The sequence shown here is derived from an EMBL/GenBank/DDBJ whole genome shotgun (WGS) entry which is preliminary data.</text>
</comment>
<evidence type="ECO:0000313" key="3">
    <source>
        <dbReference type="Proteomes" id="UP001165565"/>
    </source>
</evidence>
<feature type="signal peptide" evidence="1">
    <location>
        <begin position="1"/>
        <end position="23"/>
    </location>
</feature>
<evidence type="ECO:0000256" key="1">
    <source>
        <dbReference type="SAM" id="SignalP"/>
    </source>
</evidence>